<dbReference type="SUPFAM" id="SSF49899">
    <property type="entry name" value="Concanavalin A-like lectins/glucanases"/>
    <property type="match status" value="1"/>
</dbReference>
<dbReference type="InterPro" id="IPR035766">
    <property type="entry name" value="SPRYD7"/>
</dbReference>
<dbReference type="GeneID" id="106057166"/>
<evidence type="ECO:0000256" key="1">
    <source>
        <dbReference type="ARBA" id="ARBA00021772"/>
    </source>
</evidence>
<protein>
    <recommendedName>
        <fullName evidence="1">SPRY domain-containing protein 7</fullName>
    </recommendedName>
</protein>
<evidence type="ECO:0000313" key="4">
    <source>
        <dbReference type="RefSeq" id="XP_055867847.1"/>
    </source>
</evidence>
<dbReference type="OrthoDB" id="40953at2759"/>
<organism evidence="3 4">
    <name type="scientific">Biomphalaria glabrata</name>
    <name type="common">Bloodfluke planorb</name>
    <name type="synonym">Freshwater snail</name>
    <dbReference type="NCBI Taxonomy" id="6526"/>
    <lineage>
        <taxon>Eukaryota</taxon>
        <taxon>Metazoa</taxon>
        <taxon>Spiralia</taxon>
        <taxon>Lophotrochozoa</taxon>
        <taxon>Mollusca</taxon>
        <taxon>Gastropoda</taxon>
        <taxon>Heterobranchia</taxon>
        <taxon>Euthyneura</taxon>
        <taxon>Panpulmonata</taxon>
        <taxon>Hygrophila</taxon>
        <taxon>Lymnaeoidea</taxon>
        <taxon>Planorbidae</taxon>
        <taxon>Biomphalaria</taxon>
    </lineage>
</organism>
<accession>A0A9W2YYQ2</accession>
<sequence length="205" mass="22778">MVSQVSLCDNMIVYLPCVLVSCKSLKIGKLKHNIYYIFLKIGKLLRGNDVVIVKNGHRICGTGAALANAPIAQNKAYYEIKIQCTGKWGVGLATRRCNLNKLPLGCDTDSWVVRQDGCMFHNSEEKGKLPDIPQEGDILGLTYDHIELNFFLNGSPMSSPFNGIKGTVYPVFYVDEGAVLDVQFDKFYHSPPDGFDPIMIEQSLL</sequence>
<dbReference type="InterPro" id="IPR043136">
    <property type="entry name" value="B30.2/SPRY_sf"/>
</dbReference>
<dbReference type="InterPro" id="IPR001870">
    <property type="entry name" value="B30.2/SPRY"/>
</dbReference>
<feature type="domain" description="B30.2/SPRY" evidence="2">
    <location>
        <begin position="1"/>
        <end position="189"/>
    </location>
</feature>
<dbReference type="SMART" id="SM00449">
    <property type="entry name" value="SPRY"/>
    <property type="match status" value="1"/>
</dbReference>
<evidence type="ECO:0000313" key="3">
    <source>
        <dbReference type="Proteomes" id="UP001165740"/>
    </source>
</evidence>
<keyword evidence="3" id="KW-1185">Reference proteome</keyword>
<dbReference type="Pfam" id="PF00622">
    <property type="entry name" value="SPRY"/>
    <property type="match status" value="1"/>
</dbReference>
<name>A0A9W2YYQ2_BIOGL</name>
<reference evidence="4" key="1">
    <citation type="submission" date="2025-08" db="UniProtKB">
        <authorList>
            <consortium name="RefSeq"/>
        </authorList>
    </citation>
    <scope>IDENTIFICATION</scope>
</reference>
<dbReference type="PANTHER" id="PTHR20951:SF2">
    <property type="entry name" value="SPRY DOMAIN-CONTAINING PROTEIN 7"/>
    <property type="match status" value="1"/>
</dbReference>
<proteinExistence type="predicted"/>
<gene>
    <name evidence="4" type="primary">LOC106057166</name>
</gene>
<dbReference type="RefSeq" id="XP_055867847.1">
    <property type="nucleotide sequence ID" value="XM_056011872.1"/>
</dbReference>
<evidence type="ECO:0000259" key="2">
    <source>
        <dbReference type="PROSITE" id="PS50188"/>
    </source>
</evidence>
<dbReference type="PANTHER" id="PTHR20951">
    <property type="entry name" value="C13ORF1 PROTEIN-RELATED"/>
    <property type="match status" value="1"/>
</dbReference>
<dbReference type="Proteomes" id="UP001165740">
    <property type="component" value="Chromosome 15"/>
</dbReference>
<dbReference type="PROSITE" id="PS50188">
    <property type="entry name" value="B302_SPRY"/>
    <property type="match status" value="1"/>
</dbReference>
<dbReference type="InterPro" id="IPR003877">
    <property type="entry name" value="SPRY_dom"/>
</dbReference>
<dbReference type="Gene3D" id="2.60.120.920">
    <property type="match status" value="1"/>
</dbReference>
<dbReference type="CDD" id="cd12880">
    <property type="entry name" value="SPRYD7"/>
    <property type="match status" value="1"/>
</dbReference>
<dbReference type="InterPro" id="IPR013320">
    <property type="entry name" value="ConA-like_dom_sf"/>
</dbReference>
<dbReference type="AlphaFoldDB" id="A0A9W2YYQ2"/>